<comment type="similarity">
    <text evidence="6">Belongs to the ABC-4 integral membrane protein family.</text>
</comment>
<dbReference type="InterPro" id="IPR003838">
    <property type="entry name" value="ABC3_permease_C"/>
</dbReference>
<reference evidence="9 10" key="1">
    <citation type="submission" date="2016-07" db="EMBL/GenBank/DDBJ databases">
        <title>Multi-omics approach to identify versatile polysaccharide utilization systems of a marine flavobacterium Gramella flava.</title>
        <authorList>
            <person name="Tang K."/>
        </authorList>
    </citation>
    <scope>NUCLEOTIDE SEQUENCE [LARGE SCALE GENOMIC DNA]</scope>
    <source>
        <strain evidence="9 10">JLT2011</strain>
    </source>
</reference>
<evidence type="ECO:0000256" key="3">
    <source>
        <dbReference type="ARBA" id="ARBA00022692"/>
    </source>
</evidence>
<feature type="domain" description="ABC3 transporter permease C-terminal" evidence="7">
    <location>
        <begin position="291"/>
        <end position="412"/>
    </location>
</feature>
<keyword evidence="3" id="KW-0812">Transmembrane</keyword>
<dbReference type="STRING" id="1229726.GRFL_1985"/>
<dbReference type="KEGG" id="gfl:GRFL_1985"/>
<keyword evidence="4" id="KW-1133">Transmembrane helix</keyword>
<evidence type="ECO:0000256" key="6">
    <source>
        <dbReference type="ARBA" id="ARBA00038076"/>
    </source>
</evidence>
<keyword evidence="2" id="KW-1003">Cell membrane</keyword>
<organism evidence="9 10">
    <name type="scientific">Christiangramia flava JLT2011</name>
    <dbReference type="NCBI Taxonomy" id="1229726"/>
    <lineage>
        <taxon>Bacteria</taxon>
        <taxon>Pseudomonadati</taxon>
        <taxon>Bacteroidota</taxon>
        <taxon>Flavobacteriia</taxon>
        <taxon>Flavobacteriales</taxon>
        <taxon>Flavobacteriaceae</taxon>
        <taxon>Christiangramia</taxon>
    </lineage>
</organism>
<keyword evidence="5" id="KW-0472">Membrane</keyword>
<dbReference type="Proteomes" id="UP000186230">
    <property type="component" value="Chromosome"/>
</dbReference>
<evidence type="ECO:0000313" key="10">
    <source>
        <dbReference type="Proteomes" id="UP000186230"/>
    </source>
</evidence>
<dbReference type="PANTHER" id="PTHR30572">
    <property type="entry name" value="MEMBRANE COMPONENT OF TRANSPORTER-RELATED"/>
    <property type="match status" value="1"/>
</dbReference>
<accession>A0A1L7I512</accession>
<evidence type="ECO:0000256" key="2">
    <source>
        <dbReference type="ARBA" id="ARBA00022475"/>
    </source>
</evidence>
<keyword evidence="10" id="KW-1185">Reference proteome</keyword>
<dbReference type="InterPro" id="IPR025857">
    <property type="entry name" value="MacB_PCD"/>
</dbReference>
<dbReference type="GO" id="GO:0005886">
    <property type="term" value="C:plasma membrane"/>
    <property type="evidence" value="ECO:0007669"/>
    <property type="project" value="UniProtKB-SubCell"/>
</dbReference>
<evidence type="ECO:0000259" key="7">
    <source>
        <dbReference type="Pfam" id="PF02687"/>
    </source>
</evidence>
<dbReference type="PANTHER" id="PTHR30572:SF4">
    <property type="entry name" value="ABC TRANSPORTER PERMEASE YTRF"/>
    <property type="match status" value="1"/>
</dbReference>
<sequence length="420" mass="46600">MFSRDRWNEIIEALTSNWFRTLLTAFGVLWGIFILVILLAAGKGLENGVKQGFGGIATNTMFMWTQVASKPYKGMPKGRRYNFEVEDVAAIKNDVPNLRIVSPRNQLGGFRGNNNVTRGLNTGAYNIYGDYPEIIQQEPMDILEGRFINYSDINEKRKVAVIGGGVKAGLYDKEEEVLGSYIKINGVNFMVIGIYKKKGNNGDAEEMQKEIYVPFTSFSQAFNMGNRVGWMAITADDGHPITDLKQDVMDVVKKRHLIHPEDDRAVGNFDLYQEFNRVNQLFIALKGVAYFVGTLVLLSGIIGISNIMLIVVKERTNEIGVRRALGATPWSIRGQILLESIFLTIISGMMGIILATGLIWLVNQQLEGVDTSETMFLNPSVDLLVVFTALAILIISGLLAGLIPAQQAIKVKPVDALRTE</sequence>
<gene>
    <name evidence="9" type="ORF">GRFL_1985</name>
</gene>
<evidence type="ECO:0000256" key="1">
    <source>
        <dbReference type="ARBA" id="ARBA00004651"/>
    </source>
</evidence>
<dbReference type="RefSeq" id="WP_083644446.1">
    <property type="nucleotide sequence ID" value="NZ_AMRU01000012.1"/>
</dbReference>
<dbReference type="Pfam" id="PF02687">
    <property type="entry name" value="FtsX"/>
    <property type="match status" value="1"/>
</dbReference>
<dbReference type="Pfam" id="PF12704">
    <property type="entry name" value="MacB_PCD"/>
    <property type="match status" value="1"/>
</dbReference>
<evidence type="ECO:0000313" key="9">
    <source>
        <dbReference type="EMBL" id="APU68709.1"/>
    </source>
</evidence>
<evidence type="ECO:0000256" key="4">
    <source>
        <dbReference type="ARBA" id="ARBA00022989"/>
    </source>
</evidence>
<comment type="subcellular location">
    <subcellularLocation>
        <location evidence="1">Cell membrane</location>
        <topology evidence="1">Multi-pass membrane protein</topology>
    </subcellularLocation>
</comment>
<evidence type="ECO:0000259" key="8">
    <source>
        <dbReference type="Pfam" id="PF12704"/>
    </source>
</evidence>
<feature type="domain" description="MacB-like periplasmic core" evidence="8">
    <location>
        <begin position="21"/>
        <end position="248"/>
    </location>
</feature>
<protein>
    <submittedName>
        <fullName evidence="9">ABC transporter permease protein</fullName>
    </submittedName>
</protein>
<dbReference type="GO" id="GO:0022857">
    <property type="term" value="F:transmembrane transporter activity"/>
    <property type="evidence" value="ECO:0007669"/>
    <property type="project" value="TreeGrafter"/>
</dbReference>
<dbReference type="EMBL" id="CP016359">
    <property type="protein sequence ID" value="APU68709.1"/>
    <property type="molecule type" value="Genomic_DNA"/>
</dbReference>
<dbReference type="AlphaFoldDB" id="A0A1L7I512"/>
<dbReference type="OrthoDB" id="9770036at2"/>
<evidence type="ECO:0000256" key="5">
    <source>
        <dbReference type="ARBA" id="ARBA00023136"/>
    </source>
</evidence>
<name>A0A1L7I512_9FLAO</name>
<dbReference type="InterPro" id="IPR050250">
    <property type="entry name" value="Macrolide_Exporter_MacB"/>
</dbReference>
<proteinExistence type="inferred from homology"/>